<accession>A0A0Q0E770</accession>
<gene>
    <name evidence="1" type="ORF">ALO94_03128</name>
</gene>
<name>A0A0Q0E770_PSESX</name>
<comment type="caution">
    <text evidence="1">The sequence shown here is derived from an EMBL/GenBank/DDBJ whole genome shotgun (WGS) entry which is preliminary data.</text>
</comment>
<dbReference type="AlphaFoldDB" id="A0A0Q0E770"/>
<dbReference type="PATRIC" id="fig|264459.3.peg.5014"/>
<protein>
    <submittedName>
        <fullName evidence="1">Uncharacterized protein</fullName>
    </submittedName>
</protein>
<dbReference type="Proteomes" id="UP000050384">
    <property type="component" value="Unassembled WGS sequence"/>
</dbReference>
<evidence type="ECO:0000313" key="1">
    <source>
        <dbReference type="EMBL" id="KPZ09224.1"/>
    </source>
</evidence>
<proteinExistence type="predicted"/>
<sequence length="266" mass="30336">MEMFMDASQIAESLAQWKTSLDARAAWQNPGARYRFLVRYADKLAACNAIDPLERFDMVEMALAAFCHFVEEKPEEWRHPASEYDVYNDAGAQVGSLQGSRYFLHGATVRPDPMGFFAQIQEKDGECLLTTRTYAPYGVLRDRYIHTHTGQRLTLVETARMINGKWRVRIDDPNTYRCVVDASQVALEQGNTAAYVDLWEKEHFSIFTQCSRCCDRFDLREDCTGCEGRGFIEDLQCPSRLPSSAIARKSQAPDLQVPKNHEPAPY</sequence>
<evidence type="ECO:0000313" key="2">
    <source>
        <dbReference type="Proteomes" id="UP000050384"/>
    </source>
</evidence>
<organism evidence="1 2">
    <name type="scientific">Pseudomonas syringae pv. spinaceae</name>
    <dbReference type="NCBI Taxonomy" id="264459"/>
    <lineage>
        <taxon>Bacteria</taxon>
        <taxon>Pseudomonadati</taxon>
        <taxon>Pseudomonadota</taxon>
        <taxon>Gammaproteobacteria</taxon>
        <taxon>Pseudomonadales</taxon>
        <taxon>Pseudomonadaceae</taxon>
        <taxon>Pseudomonas</taxon>
        <taxon>Pseudomonas syringae</taxon>
    </lineage>
</organism>
<dbReference type="EMBL" id="LJRI01000227">
    <property type="protein sequence ID" value="KPZ09224.1"/>
    <property type="molecule type" value="Genomic_DNA"/>
</dbReference>
<reference evidence="1 2" key="1">
    <citation type="submission" date="2015-09" db="EMBL/GenBank/DDBJ databases">
        <title>Genome announcement of multiple Pseudomonas syringae strains.</title>
        <authorList>
            <person name="Thakur S."/>
            <person name="Wang P.W."/>
            <person name="Gong Y."/>
            <person name="Weir B.S."/>
            <person name="Guttman D.S."/>
        </authorList>
    </citation>
    <scope>NUCLEOTIDE SEQUENCE [LARGE SCALE GENOMIC DNA]</scope>
    <source>
        <strain evidence="1 2">ICMP16929</strain>
    </source>
</reference>